<dbReference type="SUPFAM" id="SSF53067">
    <property type="entry name" value="Actin-like ATPase domain"/>
    <property type="match status" value="1"/>
</dbReference>
<dbReference type="InterPro" id="IPR043129">
    <property type="entry name" value="ATPase_NBD"/>
</dbReference>
<protein>
    <submittedName>
        <fullName evidence="2">ROK family protein</fullName>
    </submittedName>
</protein>
<comment type="similarity">
    <text evidence="1">Belongs to the ROK (NagC/XylR) family.</text>
</comment>
<dbReference type="Proteomes" id="UP000266301">
    <property type="component" value="Chromosome"/>
</dbReference>
<sequence length="316" mass="33744">MSINSYVVGVDLGGTRIRGAIADNKGNILSKYKMDTNSQKGSDEVFKNIKLVIDNVIQNSNSKIIDIESISIAAPGPIDINKGVILNTPNLPFENFNIVKKIQDAYGIRTYLENDANAAAIGEFMFGSGKGSKNMIYITISTGVGGGAVLDGKLYHGSSYNALEIGHMTIIPDGPKCNCGNYGCLESLSSGTAIRDQALKFIRDGKDTSLLKYDIITSAEVFKEAENGDKISKDILDRSLNFLGIGVANLVTMFNPDVVVIGGGVSRGGKIVFDKIRNVVNKRCFLPMSKTCKIVKAGLGDDSGLIGTVAIAMMQI</sequence>
<dbReference type="PANTHER" id="PTHR18964">
    <property type="entry name" value="ROK (REPRESSOR, ORF, KINASE) FAMILY"/>
    <property type="match status" value="1"/>
</dbReference>
<gene>
    <name evidence="2" type="ORF">D4Z93_01140</name>
</gene>
<dbReference type="Pfam" id="PF00480">
    <property type="entry name" value="ROK"/>
    <property type="match status" value="1"/>
</dbReference>
<evidence type="ECO:0000313" key="2">
    <source>
        <dbReference type="EMBL" id="AYD39222.1"/>
    </source>
</evidence>
<dbReference type="PANTHER" id="PTHR18964:SF149">
    <property type="entry name" value="BIFUNCTIONAL UDP-N-ACETYLGLUCOSAMINE 2-EPIMERASE_N-ACETYLMANNOSAMINE KINASE"/>
    <property type="match status" value="1"/>
</dbReference>
<keyword evidence="3" id="KW-1185">Reference proteome</keyword>
<evidence type="ECO:0000313" key="3">
    <source>
        <dbReference type="Proteomes" id="UP000266301"/>
    </source>
</evidence>
<dbReference type="AlphaFoldDB" id="A0A386H0M0"/>
<dbReference type="InterPro" id="IPR000600">
    <property type="entry name" value="ROK"/>
</dbReference>
<dbReference type="KEGG" id="cfer:D4Z93_01140"/>
<dbReference type="CDD" id="cd24068">
    <property type="entry name" value="ASKHA_NBD_ROK_FnNanK-like"/>
    <property type="match status" value="1"/>
</dbReference>
<reference evidence="2 3" key="1">
    <citation type="journal article" date="2019" name="Int. J. Syst. Evol. Microbiol.">
        <title>Clostridium fermenticellae sp. nov., isolated from the mud in a fermentation cellar for the production of the Chinese liquor, baijiu.</title>
        <authorList>
            <person name="Xu P.X."/>
            <person name="Chai L.J."/>
            <person name="Qiu T."/>
            <person name="Zhang X.J."/>
            <person name="Lu Z.M."/>
            <person name="Xiao C."/>
            <person name="Wang S.T."/>
            <person name="Shen C.H."/>
            <person name="Shi J.S."/>
            <person name="Xu Z.H."/>
        </authorList>
    </citation>
    <scope>NUCLEOTIDE SEQUENCE [LARGE SCALE GENOMIC DNA]</scope>
    <source>
        <strain evidence="2 3">JN500901</strain>
    </source>
</reference>
<proteinExistence type="inferred from homology"/>
<dbReference type="OrthoDB" id="9810372at2"/>
<accession>A0A386H0M0</accession>
<evidence type="ECO:0000256" key="1">
    <source>
        <dbReference type="ARBA" id="ARBA00006479"/>
    </source>
</evidence>
<dbReference type="Gene3D" id="3.30.420.40">
    <property type="match status" value="2"/>
</dbReference>
<name>A0A386H0M0_9CLOT</name>
<dbReference type="EMBL" id="CP032416">
    <property type="protein sequence ID" value="AYD39222.1"/>
    <property type="molecule type" value="Genomic_DNA"/>
</dbReference>
<organism evidence="2 3">
    <name type="scientific">Clostridium fermenticellae</name>
    <dbReference type="NCBI Taxonomy" id="2068654"/>
    <lineage>
        <taxon>Bacteria</taxon>
        <taxon>Bacillati</taxon>
        <taxon>Bacillota</taxon>
        <taxon>Clostridia</taxon>
        <taxon>Eubacteriales</taxon>
        <taxon>Clostridiaceae</taxon>
        <taxon>Clostridium</taxon>
    </lineage>
</organism>